<dbReference type="Gene3D" id="3.30.260.10">
    <property type="entry name" value="TCP-1-like chaperonin intermediate domain"/>
    <property type="match status" value="1"/>
</dbReference>
<accession>A0AAV6J4Z2</accession>
<dbReference type="PRINTS" id="PR00304">
    <property type="entry name" value="TCOMPLEXTCP1"/>
</dbReference>
<dbReference type="AlphaFoldDB" id="A0AAV6J4Z2"/>
<dbReference type="InterPro" id="IPR001844">
    <property type="entry name" value="Cpn60/GroEL"/>
</dbReference>
<dbReference type="InterPro" id="IPR027410">
    <property type="entry name" value="TCP-1-like_intermed_sf"/>
</dbReference>
<dbReference type="SUPFAM" id="SSF48592">
    <property type="entry name" value="GroEL equatorial domain-like"/>
    <property type="match status" value="1"/>
</dbReference>
<dbReference type="GO" id="GO:0005524">
    <property type="term" value="F:ATP binding"/>
    <property type="evidence" value="ECO:0007669"/>
    <property type="project" value="UniProtKB-KW"/>
</dbReference>
<reference evidence="5" key="1">
    <citation type="submission" date="2020-08" db="EMBL/GenBank/DDBJ databases">
        <title>Plant Genome Project.</title>
        <authorList>
            <person name="Zhang R.-G."/>
        </authorList>
    </citation>
    <scope>NUCLEOTIDE SEQUENCE</scope>
    <source>
        <strain evidence="5">WSP0</strain>
        <tissue evidence="5">Leaf</tissue>
    </source>
</reference>
<dbReference type="InterPro" id="IPR017998">
    <property type="entry name" value="Chaperone_TCP-1"/>
</dbReference>
<organism evidence="5 6">
    <name type="scientific">Rhododendron griersonianum</name>
    <dbReference type="NCBI Taxonomy" id="479676"/>
    <lineage>
        <taxon>Eukaryota</taxon>
        <taxon>Viridiplantae</taxon>
        <taxon>Streptophyta</taxon>
        <taxon>Embryophyta</taxon>
        <taxon>Tracheophyta</taxon>
        <taxon>Spermatophyta</taxon>
        <taxon>Magnoliopsida</taxon>
        <taxon>eudicotyledons</taxon>
        <taxon>Gunneridae</taxon>
        <taxon>Pentapetalae</taxon>
        <taxon>asterids</taxon>
        <taxon>Ericales</taxon>
        <taxon>Ericaceae</taxon>
        <taxon>Ericoideae</taxon>
        <taxon>Rhodoreae</taxon>
        <taxon>Rhododendron</taxon>
    </lineage>
</organism>
<keyword evidence="6" id="KW-1185">Reference proteome</keyword>
<dbReference type="InterPro" id="IPR027413">
    <property type="entry name" value="GROEL-like_equatorial_sf"/>
</dbReference>
<keyword evidence="3" id="KW-0067">ATP-binding</keyword>
<evidence type="ECO:0000256" key="3">
    <source>
        <dbReference type="ARBA" id="ARBA00022840"/>
    </source>
</evidence>
<comment type="similarity">
    <text evidence="1">Belongs to the chaperonin (HSP60) family.</text>
</comment>
<keyword evidence="4" id="KW-0143">Chaperone</keyword>
<protein>
    <submittedName>
        <fullName evidence="5">Uncharacterized protein</fullName>
    </submittedName>
</protein>
<dbReference type="Proteomes" id="UP000823749">
    <property type="component" value="Chromosome 8"/>
</dbReference>
<keyword evidence="2" id="KW-0547">Nucleotide-binding</keyword>
<evidence type="ECO:0000256" key="2">
    <source>
        <dbReference type="ARBA" id="ARBA00022741"/>
    </source>
</evidence>
<gene>
    <name evidence="5" type="ORF">RHGRI_023849</name>
</gene>
<dbReference type="EMBL" id="JACTNZ010000008">
    <property type="protein sequence ID" value="KAG5536196.1"/>
    <property type="molecule type" value="Genomic_DNA"/>
</dbReference>
<dbReference type="GO" id="GO:0140662">
    <property type="term" value="F:ATP-dependent protein folding chaperone"/>
    <property type="evidence" value="ECO:0007669"/>
    <property type="project" value="InterPro"/>
</dbReference>
<evidence type="ECO:0000256" key="1">
    <source>
        <dbReference type="ARBA" id="ARBA00006607"/>
    </source>
</evidence>
<evidence type="ECO:0000256" key="4">
    <source>
        <dbReference type="ARBA" id="ARBA00023186"/>
    </source>
</evidence>
<comment type="caution">
    <text evidence="5">The sequence shown here is derived from an EMBL/GenBank/DDBJ whole genome shotgun (WGS) entry which is preliminary data.</text>
</comment>
<dbReference type="Gene3D" id="1.10.560.10">
    <property type="entry name" value="GroEL-like equatorial domain"/>
    <property type="match status" value="1"/>
</dbReference>
<name>A0AAV6J4Z2_9ERIC</name>
<evidence type="ECO:0000313" key="6">
    <source>
        <dbReference type="Proteomes" id="UP000823749"/>
    </source>
</evidence>
<evidence type="ECO:0000313" key="5">
    <source>
        <dbReference type="EMBL" id="KAG5536196.1"/>
    </source>
</evidence>
<dbReference type="PANTHER" id="PTHR45633">
    <property type="entry name" value="60 KDA HEAT SHOCK PROTEIN, MITOCHONDRIAL"/>
    <property type="match status" value="1"/>
</dbReference>
<dbReference type="GO" id="GO:0042026">
    <property type="term" value="P:protein refolding"/>
    <property type="evidence" value="ECO:0007669"/>
    <property type="project" value="InterPro"/>
</dbReference>
<proteinExistence type="inferred from homology"/>
<sequence>MPRPNSYSVSDFKRNLQVAHSFNQGVAYMGALLFRLSSSAMVFWFVPTAANLIGQGEIVWWLYGDIPGIPVDVFLEQIFVRYSRGAQKHLKLLIYMQVGAQTETERKEKKLKVEDALNATKATVDDGIVVGGGCTLLRLASKVDAIKDNLENDEEKVVMLLGTRNFNSKYILDVNCVVVEIIEHEPVPTGNPMDNSRNQDTIARRCRRL</sequence>